<keyword evidence="2" id="KW-0378">Hydrolase</keyword>
<sequence length="646" mass="73075">MCTAFYGLYSMQAKAADKKDERPNILWLTFEDTSAYEFGCYGNNEVHTPNTDSLAACGIQFMNAWSVAPQSSAARSSLITGCYATTYGMDVHPVAYDTPADIFFPQKLREAGYYCTNNNKTHYNSTTDNKICWDECDNRASYNSIKRQKDQPFFAVFNTVTSHMGRIRTFHTDGRRDYTQEGIYPELLSLPSYVPDLPEMRSDYAGHLEAVQDVDTWLGFYLKDLKEKGLDENTIIFFFSDHGGCLPRGKGYLYESGLKVPLIAYFPPKWQHLANNMVGKETDLVNFTDLGPTVLSLAGVKPPKHMHGKALYGKFADKNKRDVQFALAANQLHHFMPVRAATDGRFKYIRSYIPYRQFALRNYYQWGMPSNKAWDKLVLGGQNTNPDWKQTFEAHSAEMLFDLEKDPDELHDLSGIPEYADVLAKMRRALSGHIRTTNDLGFFLPDSRTGHILYEKVRQEKYPLDDLYLLVETAGTATPASLPLLEKAIVSPLPEMRFWGVVGYAKLAREKQIKTCPQALLALLQDTNAYIASEAAYAVSYLGKADEGVARLVTPLLDKDRKIGYSSLECLSLDSEMRDYIRPFVPELKKAAETLPRLENEAAGLMARGILVNLGELKIEELHGLEVYQKGLKLNHGRRAMLPLPY</sequence>
<dbReference type="PANTHER" id="PTHR42693">
    <property type="entry name" value="ARYLSULFATASE FAMILY MEMBER"/>
    <property type="match status" value="1"/>
</dbReference>
<dbReference type="Proteomes" id="UP000019131">
    <property type="component" value="Unassembled WGS sequence"/>
</dbReference>
<dbReference type="GO" id="GO:0004065">
    <property type="term" value="F:arylsulfatase activity"/>
    <property type="evidence" value="ECO:0007669"/>
    <property type="project" value="TreeGrafter"/>
</dbReference>
<dbReference type="Pfam" id="PF00884">
    <property type="entry name" value="Sulfatase"/>
    <property type="match status" value="1"/>
</dbReference>
<evidence type="ECO:0000313" key="5">
    <source>
        <dbReference type="EMBL" id="GAE83867.1"/>
    </source>
</evidence>
<proteinExistence type="inferred from homology"/>
<evidence type="ECO:0000256" key="1">
    <source>
        <dbReference type="ARBA" id="ARBA00008779"/>
    </source>
</evidence>
<dbReference type="InterPro" id="IPR011989">
    <property type="entry name" value="ARM-like"/>
</dbReference>
<dbReference type="Gene3D" id="3.40.720.10">
    <property type="entry name" value="Alkaline Phosphatase, subunit A"/>
    <property type="match status" value="1"/>
</dbReference>
<reference evidence="5 6" key="1">
    <citation type="journal article" date="2014" name="Genome Announc.">
        <title>Draft Genome Sequence of Bacteroides reticulotermitis Strain JCM 10512T, Isolated from the Gut of a Termite.</title>
        <authorList>
            <person name="Yuki M."/>
            <person name="Oshima K."/>
            <person name="Suda W."/>
            <person name="Sakamoto M."/>
            <person name="Iida T."/>
            <person name="Hattori M."/>
            <person name="Ohkuma M."/>
        </authorList>
    </citation>
    <scope>NUCLEOTIDE SEQUENCE [LARGE SCALE GENOMIC DNA]</scope>
    <source>
        <strain evidence="5 6">JCM 10512</strain>
    </source>
</reference>
<dbReference type="AlphaFoldDB" id="W4USU9"/>
<dbReference type="SUPFAM" id="SSF53649">
    <property type="entry name" value="Alkaline phosphatase-like"/>
    <property type="match status" value="1"/>
</dbReference>
<evidence type="ECO:0000259" key="4">
    <source>
        <dbReference type="Pfam" id="PF00884"/>
    </source>
</evidence>
<dbReference type="EMBL" id="BAIV01000011">
    <property type="protein sequence ID" value="GAE83867.1"/>
    <property type="molecule type" value="Genomic_DNA"/>
</dbReference>
<comment type="caution">
    <text evidence="5">The sequence shown here is derived from an EMBL/GenBank/DDBJ whole genome shotgun (WGS) entry which is preliminary data.</text>
</comment>
<name>W4USU9_9BACE</name>
<protein>
    <submittedName>
        <fullName evidence="5">Arylsulfatase</fullName>
    </submittedName>
</protein>
<keyword evidence="6" id="KW-1185">Reference proteome</keyword>
<dbReference type="InterPro" id="IPR050738">
    <property type="entry name" value="Sulfatase"/>
</dbReference>
<dbReference type="Gene3D" id="1.25.10.10">
    <property type="entry name" value="Leucine-rich Repeat Variant"/>
    <property type="match status" value="1"/>
</dbReference>
<feature type="domain" description="Sulfatase N-terminal" evidence="4">
    <location>
        <begin position="23"/>
        <end position="300"/>
    </location>
</feature>
<organism evidence="5 6">
    <name type="scientific">Bacteroides reticulotermitis JCM 10512</name>
    <dbReference type="NCBI Taxonomy" id="1445607"/>
    <lineage>
        <taxon>Bacteria</taxon>
        <taxon>Pseudomonadati</taxon>
        <taxon>Bacteroidota</taxon>
        <taxon>Bacteroidia</taxon>
        <taxon>Bacteroidales</taxon>
        <taxon>Bacteroidaceae</taxon>
        <taxon>Bacteroides</taxon>
    </lineage>
</organism>
<gene>
    <name evidence="5" type="ORF">JCM10512_2167</name>
</gene>
<evidence type="ECO:0000256" key="3">
    <source>
        <dbReference type="PIRSR" id="PIRSR600917-52"/>
    </source>
</evidence>
<comment type="PTM">
    <text evidence="3">The conversion to 3-oxoalanine (also known as C-formylglycine, FGly), of a serine or cysteine residue in prokaryotes and of a cysteine residue in eukaryotes, is critical for catalytic activity.</text>
</comment>
<evidence type="ECO:0000313" key="6">
    <source>
        <dbReference type="Proteomes" id="UP000019131"/>
    </source>
</evidence>
<dbReference type="PANTHER" id="PTHR42693:SF53">
    <property type="entry name" value="ENDO-4-O-SULFATASE"/>
    <property type="match status" value="1"/>
</dbReference>
<evidence type="ECO:0000256" key="2">
    <source>
        <dbReference type="ARBA" id="ARBA00022801"/>
    </source>
</evidence>
<feature type="modified residue" description="3-oxoalanine (Ser)" evidence="3">
    <location>
        <position position="71"/>
    </location>
</feature>
<dbReference type="CDD" id="cd16027">
    <property type="entry name" value="SGSH"/>
    <property type="match status" value="1"/>
</dbReference>
<dbReference type="InterPro" id="IPR000917">
    <property type="entry name" value="Sulfatase_N"/>
</dbReference>
<dbReference type="STRING" id="1445607.JCM10512_2167"/>
<comment type="similarity">
    <text evidence="1">Belongs to the sulfatase family.</text>
</comment>
<accession>W4USU9</accession>
<dbReference type="InterPro" id="IPR017850">
    <property type="entry name" value="Alkaline_phosphatase_core_sf"/>
</dbReference>